<protein>
    <submittedName>
        <fullName evidence="6">TldD/PmbA family protein</fullName>
    </submittedName>
</protein>
<dbReference type="InterPro" id="IPR035068">
    <property type="entry name" value="TldD/PmbA_N"/>
</dbReference>
<dbReference type="PANTHER" id="PTHR43421">
    <property type="entry name" value="METALLOPROTEASE PMBA"/>
    <property type="match status" value="1"/>
</dbReference>
<feature type="compositionally biased region" description="Basic and acidic residues" evidence="2">
    <location>
        <begin position="8"/>
        <end position="21"/>
    </location>
</feature>
<evidence type="ECO:0000256" key="1">
    <source>
        <dbReference type="ARBA" id="ARBA00005836"/>
    </source>
</evidence>
<dbReference type="InterPro" id="IPR002510">
    <property type="entry name" value="Metalloprtase-TldD/E_N"/>
</dbReference>
<dbReference type="Pfam" id="PF01523">
    <property type="entry name" value="PmbA_TldD_1st"/>
    <property type="match status" value="1"/>
</dbReference>
<feature type="domain" description="Metalloprotease TldD/E N-terminal" evidence="3">
    <location>
        <begin position="63"/>
        <end position="127"/>
    </location>
</feature>
<comment type="caution">
    <text evidence="6">The sequence shown here is derived from an EMBL/GenBank/DDBJ whole genome shotgun (WGS) entry which is preliminary data.</text>
</comment>
<reference evidence="6" key="1">
    <citation type="journal article" date="2020" name="mSystems">
        <title>Genome- and Community-Level Interaction Insights into Carbon Utilization and Element Cycling Functions of Hydrothermarchaeota in Hydrothermal Sediment.</title>
        <authorList>
            <person name="Zhou Z."/>
            <person name="Liu Y."/>
            <person name="Xu W."/>
            <person name="Pan J."/>
            <person name="Luo Z.H."/>
            <person name="Li M."/>
        </authorList>
    </citation>
    <scope>NUCLEOTIDE SEQUENCE [LARGE SCALE GENOMIC DNA]</scope>
    <source>
        <strain evidence="6">SpSt-381</strain>
    </source>
</reference>
<dbReference type="Gene3D" id="3.30.2290.10">
    <property type="entry name" value="PmbA/TldD superfamily"/>
    <property type="match status" value="1"/>
</dbReference>
<sequence>MRQGRPVEAGRRRPADREVHRDHRGRHRVSAPHAAPAPPDLATLETLAAAAVERARRAGATHAEAIVGQSRAFTVRASGGAIESLKHSASRALGLRVIVDGAVGFVTGNDLSPAALDDLAARAVALARFSTPDEANQLPSDEETAGADDAPDLALYDPEVLALTPDTKIAWALELERVALGHDPRIRRTDGAMVSSRDGASALANSNGLVRSSAGTSVSMYVVPLADEGDGRQQTGVYGCARRWVKDLEAVEAVAREAARRAVARLGARRVPTARVPVVMHPDIAASWIGEMYDAFTGEAVLKKASWLTGRLGQRIAAPVVTLVDDGRLRAGLGSAAHDGEGVPTRRNVLVDRGTLAMFEYDTYHARRAGTRSTGNAVRGVGSVPGIGPHNLFVEPGAETPEAILARVDRGFYMDDQGSYGFNAVTGDYSFQAQGFWIEHGVKAFPVEGVTVAGTSLDMLARVVAVGNDLRWNSSIACPTLLIAEMTVSGA</sequence>
<dbReference type="Pfam" id="PF19289">
    <property type="entry name" value="PmbA_TldD_3rd"/>
    <property type="match status" value="1"/>
</dbReference>
<dbReference type="GO" id="GO:0006508">
    <property type="term" value="P:proteolysis"/>
    <property type="evidence" value="ECO:0007669"/>
    <property type="project" value="InterPro"/>
</dbReference>
<feature type="region of interest" description="Disordered" evidence="2">
    <location>
        <begin position="1"/>
        <end position="39"/>
    </location>
</feature>
<dbReference type="AlphaFoldDB" id="A0A832I5Q7"/>
<dbReference type="Pfam" id="PF19290">
    <property type="entry name" value="PmbA_TldD_2nd"/>
    <property type="match status" value="1"/>
</dbReference>
<dbReference type="InterPro" id="IPR036059">
    <property type="entry name" value="TldD/PmbA_sf"/>
</dbReference>
<feature type="domain" description="Metalloprotease TldD/E C-terminal" evidence="4">
    <location>
        <begin position="274"/>
        <end position="490"/>
    </location>
</feature>
<dbReference type="GO" id="GO:0005829">
    <property type="term" value="C:cytosol"/>
    <property type="evidence" value="ECO:0007669"/>
    <property type="project" value="TreeGrafter"/>
</dbReference>
<evidence type="ECO:0000313" key="6">
    <source>
        <dbReference type="EMBL" id="HGZ44291.1"/>
    </source>
</evidence>
<dbReference type="GO" id="GO:0008237">
    <property type="term" value="F:metallopeptidase activity"/>
    <property type="evidence" value="ECO:0007669"/>
    <property type="project" value="InterPro"/>
</dbReference>
<dbReference type="InterPro" id="IPR045570">
    <property type="entry name" value="Metalloprtase-TldD/E_cen_dom"/>
</dbReference>
<organism evidence="6">
    <name type="scientific">Eiseniibacteriota bacterium</name>
    <dbReference type="NCBI Taxonomy" id="2212470"/>
    <lineage>
        <taxon>Bacteria</taxon>
        <taxon>Candidatus Eiseniibacteriota</taxon>
    </lineage>
</organism>
<evidence type="ECO:0000259" key="4">
    <source>
        <dbReference type="Pfam" id="PF19289"/>
    </source>
</evidence>
<evidence type="ECO:0000259" key="3">
    <source>
        <dbReference type="Pfam" id="PF01523"/>
    </source>
</evidence>
<evidence type="ECO:0000259" key="5">
    <source>
        <dbReference type="Pfam" id="PF19290"/>
    </source>
</evidence>
<name>A0A832I5Q7_UNCEI</name>
<dbReference type="InterPro" id="IPR045569">
    <property type="entry name" value="Metalloprtase-TldD/E_C"/>
</dbReference>
<dbReference type="EMBL" id="DSQF01000026">
    <property type="protein sequence ID" value="HGZ44291.1"/>
    <property type="molecule type" value="Genomic_DNA"/>
</dbReference>
<proteinExistence type="inferred from homology"/>
<dbReference type="InterPro" id="IPR047657">
    <property type="entry name" value="PmbA"/>
</dbReference>
<feature type="domain" description="Metalloprotease TldD/E central" evidence="5">
    <location>
        <begin position="161"/>
        <end position="266"/>
    </location>
</feature>
<dbReference type="PANTHER" id="PTHR43421:SF1">
    <property type="entry name" value="METALLOPROTEASE PMBA"/>
    <property type="match status" value="1"/>
</dbReference>
<gene>
    <name evidence="6" type="ORF">ENR23_12905</name>
</gene>
<evidence type="ECO:0000256" key="2">
    <source>
        <dbReference type="SAM" id="MobiDB-lite"/>
    </source>
</evidence>
<dbReference type="SUPFAM" id="SSF111283">
    <property type="entry name" value="Putative modulator of DNA gyrase, PmbA/TldD"/>
    <property type="match status" value="1"/>
</dbReference>
<accession>A0A832I5Q7</accession>
<comment type="similarity">
    <text evidence="1">Belongs to the peptidase U62 family.</text>
</comment>